<dbReference type="PANTHER" id="PTHR31921">
    <property type="entry name" value="PROTEIN DPCD"/>
    <property type="match status" value="1"/>
</dbReference>
<evidence type="ECO:0000256" key="2">
    <source>
        <dbReference type="ARBA" id="ARBA00020330"/>
    </source>
</evidence>
<protein>
    <recommendedName>
        <fullName evidence="2">Protein DPCD</fullName>
    </recommendedName>
</protein>
<dbReference type="eggNOG" id="ENOG502QUNA">
    <property type="taxonomic scope" value="Eukaryota"/>
</dbReference>
<evidence type="ECO:0000313" key="5">
    <source>
        <dbReference type="Proteomes" id="UP000011087"/>
    </source>
</evidence>
<dbReference type="PaxDb" id="55529-EKX52543"/>
<accession>L1JWQ9</accession>
<dbReference type="PANTHER" id="PTHR31921:SF1">
    <property type="entry name" value="PROTEIN DPCD"/>
    <property type="match status" value="1"/>
</dbReference>
<dbReference type="OrthoDB" id="10256139at2759"/>
<proteinExistence type="inferred from homology"/>
<dbReference type="InterPro" id="IPR026224">
    <property type="entry name" value="DPCD"/>
</dbReference>
<dbReference type="Pfam" id="PF14913">
    <property type="entry name" value="DPCD"/>
    <property type="match status" value="1"/>
</dbReference>
<dbReference type="AlphaFoldDB" id="L1JWQ9"/>
<dbReference type="EnsemblProtists" id="EKX52543">
    <property type="protein sequence ID" value="EKX52543"/>
    <property type="gene ID" value="GUITHDRAFT_84632"/>
</dbReference>
<organism evidence="3">
    <name type="scientific">Guillardia theta (strain CCMP2712)</name>
    <name type="common">Cryptophyte</name>
    <dbReference type="NCBI Taxonomy" id="905079"/>
    <lineage>
        <taxon>Eukaryota</taxon>
        <taxon>Cryptophyceae</taxon>
        <taxon>Pyrenomonadales</taxon>
        <taxon>Geminigeraceae</taxon>
        <taxon>Guillardia</taxon>
    </lineage>
</organism>
<evidence type="ECO:0000256" key="1">
    <source>
        <dbReference type="ARBA" id="ARBA00010597"/>
    </source>
</evidence>
<dbReference type="PRINTS" id="PR02065">
    <property type="entry name" value="PROTEINDPCD"/>
</dbReference>
<keyword evidence="5" id="KW-1185">Reference proteome</keyword>
<evidence type="ECO:0000313" key="4">
    <source>
        <dbReference type="EnsemblProtists" id="EKX52543"/>
    </source>
</evidence>
<sequence length="196" mass="22338">MYKPGGKSTAIISEGRKKVHTAWEDGFEQVEEYDLTTDQLLLRKVRQEAPTGREAKWVVEVGEANEANAQGEGLTISASSDQPIMVRRDTKENFQWRVRNIPYPLEVYQITVDENANQIIVRTSNKKWFKRISVPDMDRMHLKLVQSNVSFTHANRTLVISYAKPASILEAEAARRQERATMKCGANEGDIDCKQQ</sequence>
<dbReference type="KEGG" id="gtt:GUITHDRAFT_84632"/>
<reference evidence="4" key="3">
    <citation type="submission" date="2016-03" db="UniProtKB">
        <authorList>
            <consortium name="EnsemblProtists"/>
        </authorList>
    </citation>
    <scope>IDENTIFICATION</scope>
</reference>
<dbReference type="HOGENOM" id="CLU_097313_0_0_1"/>
<dbReference type="GeneID" id="17309253"/>
<gene>
    <name evidence="3" type="ORF">GUITHDRAFT_84632</name>
</gene>
<dbReference type="Proteomes" id="UP000011087">
    <property type="component" value="Unassembled WGS sequence"/>
</dbReference>
<evidence type="ECO:0000313" key="3">
    <source>
        <dbReference type="EMBL" id="EKX52543.1"/>
    </source>
</evidence>
<dbReference type="STRING" id="905079.L1JWQ9"/>
<name>L1JWQ9_GUITC</name>
<dbReference type="EMBL" id="JH992972">
    <property type="protein sequence ID" value="EKX52543.1"/>
    <property type="molecule type" value="Genomic_DNA"/>
</dbReference>
<reference evidence="5" key="2">
    <citation type="submission" date="2012-11" db="EMBL/GenBank/DDBJ databases">
        <authorList>
            <person name="Kuo A."/>
            <person name="Curtis B.A."/>
            <person name="Tanifuji G."/>
            <person name="Burki F."/>
            <person name="Gruber A."/>
            <person name="Irimia M."/>
            <person name="Maruyama S."/>
            <person name="Arias M.C."/>
            <person name="Ball S.G."/>
            <person name="Gile G.H."/>
            <person name="Hirakawa Y."/>
            <person name="Hopkins J.F."/>
            <person name="Rensing S.A."/>
            <person name="Schmutz J."/>
            <person name="Symeonidi A."/>
            <person name="Elias M."/>
            <person name="Eveleigh R.J."/>
            <person name="Herman E.K."/>
            <person name="Klute M.J."/>
            <person name="Nakayama T."/>
            <person name="Obornik M."/>
            <person name="Reyes-Prieto A."/>
            <person name="Armbrust E.V."/>
            <person name="Aves S.J."/>
            <person name="Beiko R.G."/>
            <person name="Coutinho P."/>
            <person name="Dacks J.B."/>
            <person name="Durnford D.G."/>
            <person name="Fast N.M."/>
            <person name="Green B.R."/>
            <person name="Grisdale C."/>
            <person name="Hempe F."/>
            <person name="Henrissat B."/>
            <person name="Hoppner M.P."/>
            <person name="Ishida K.-I."/>
            <person name="Kim E."/>
            <person name="Koreny L."/>
            <person name="Kroth P.G."/>
            <person name="Liu Y."/>
            <person name="Malik S.-B."/>
            <person name="Maier U.G."/>
            <person name="McRose D."/>
            <person name="Mock T."/>
            <person name="Neilson J.A."/>
            <person name="Onodera N.T."/>
            <person name="Poole A.M."/>
            <person name="Pritham E.J."/>
            <person name="Richards T.A."/>
            <person name="Rocap G."/>
            <person name="Roy S.W."/>
            <person name="Sarai C."/>
            <person name="Schaack S."/>
            <person name="Shirato S."/>
            <person name="Slamovits C.H."/>
            <person name="Spencer D.F."/>
            <person name="Suzuki S."/>
            <person name="Worden A.Z."/>
            <person name="Zauner S."/>
            <person name="Barry K."/>
            <person name="Bell C."/>
            <person name="Bharti A.K."/>
            <person name="Crow J.A."/>
            <person name="Grimwood J."/>
            <person name="Kramer R."/>
            <person name="Lindquist E."/>
            <person name="Lucas S."/>
            <person name="Salamov A."/>
            <person name="McFadden G.I."/>
            <person name="Lane C.E."/>
            <person name="Keeling P.J."/>
            <person name="Gray M.W."/>
            <person name="Grigoriev I.V."/>
            <person name="Archibald J.M."/>
        </authorList>
    </citation>
    <scope>NUCLEOTIDE SEQUENCE</scope>
    <source>
        <strain evidence="5">CCMP2712</strain>
    </source>
</reference>
<comment type="similarity">
    <text evidence="1">Belongs to the DPCD family.</text>
</comment>
<reference evidence="3 5" key="1">
    <citation type="journal article" date="2012" name="Nature">
        <title>Algal genomes reveal evolutionary mosaicism and the fate of nucleomorphs.</title>
        <authorList>
            <consortium name="DOE Joint Genome Institute"/>
            <person name="Curtis B.A."/>
            <person name="Tanifuji G."/>
            <person name="Burki F."/>
            <person name="Gruber A."/>
            <person name="Irimia M."/>
            <person name="Maruyama S."/>
            <person name="Arias M.C."/>
            <person name="Ball S.G."/>
            <person name="Gile G.H."/>
            <person name="Hirakawa Y."/>
            <person name="Hopkins J.F."/>
            <person name="Kuo A."/>
            <person name="Rensing S.A."/>
            <person name="Schmutz J."/>
            <person name="Symeonidi A."/>
            <person name="Elias M."/>
            <person name="Eveleigh R.J."/>
            <person name="Herman E.K."/>
            <person name="Klute M.J."/>
            <person name="Nakayama T."/>
            <person name="Obornik M."/>
            <person name="Reyes-Prieto A."/>
            <person name="Armbrust E.V."/>
            <person name="Aves S.J."/>
            <person name="Beiko R.G."/>
            <person name="Coutinho P."/>
            <person name="Dacks J.B."/>
            <person name="Durnford D.G."/>
            <person name="Fast N.M."/>
            <person name="Green B.R."/>
            <person name="Grisdale C.J."/>
            <person name="Hempel F."/>
            <person name="Henrissat B."/>
            <person name="Hoppner M.P."/>
            <person name="Ishida K."/>
            <person name="Kim E."/>
            <person name="Koreny L."/>
            <person name="Kroth P.G."/>
            <person name="Liu Y."/>
            <person name="Malik S.B."/>
            <person name="Maier U.G."/>
            <person name="McRose D."/>
            <person name="Mock T."/>
            <person name="Neilson J.A."/>
            <person name="Onodera N.T."/>
            <person name="Poole A.M."/>
            <person name="Pritham E.J."/>
            <person name="Richards T.A."/>
            <person name="Rocap G."/>
            <person name="Roy S.W."/>
            <person name="Sarai C."/>
            <person name="Schaack S."/>
            <person name="Shirato S."/>
            <person name="Slamovits C.H."/>
            <person name="Spencer D.F."/>
            <person name="Suzuki S."/>
            <person name="Worden A.Z."/>
            <person name="Zauner S."/>
            <person name="Barry K."/>
            <person name="Bell C."/>
            <person name="Bharti A.K."/>
            <person name="Crow J.A."/>
            <person name="Grimwood J."/>
            <person name="Kramer R."/>
            <person name="Lindquist E."/>
            <person name="Lucas S."/>
            <person name="Salamov A."/>
            <person name="McFadden G.I."/>
            <person name="Lane C.E."/>
            <person name="Keeling P.J."/>
            <person name="Gray M.W."/>
            <person name="Grigoriev I.V."/>
            <person name="Archibald J.M."/>
        </authorList>
    </citation>
    <scope>NUCLEOTIDE SEQUENCE</scope>
    <source>
        <strain evidence="3 5">CCMP2712</strain>
    </source>
</reference>
<dbReference type="RefSeq" id="XP_005839523.1">
    <property type="nucleotide sequence ID" value="XM_005839466.1"/>
</dbReference>
<dbReference type="OMA" id="PILCEME"/>